<dbReference type="InterPro" id="IPR002302">
    <property type="entry name" value="Leu-tRNA-ligase"/>
</dbReference>
<dbReference type="EC" id="6.1.1.4" evidence="8"/>
<dbReference type="SUPFAM" id="SSF50677">
    <property type="entry name" value="ValRS/IleRS/LeuRS editing domain"/>
    <property type="match status" value="1"/>
</dbReference>
<evidence type="ECO:0000256" key="1">
    <source>
        <dbReference type="ARBA" id="ARBA00005594"/>
    </source>
</evidence>
<evidence type="ECO:0000256" key="9">
    <source>
        <dbReference type="RuleBase" id="RU363039"/>
    </source>
</evidence>
<evidence type="ECO:0000259" key="12">
    <source>
        <dbReference type="Pfam" id="PF09334"/>
    </source>
</evidence>
<dbReference type="Gene3D" id="1.10.730.10">
    <property type="entry name" value="Isoleucyl-tRNA Synthetase, Domain 1"/>
    <property type="match status" value="1"/>
</dbReference>
<feature type="domain" description="Aminoacyl-tRNA synthetase class Ia" evidence="10">
    <location>
        <begin position="413"/>
        <end position="616"/>
    </location>
</feature>
<dbReference type="PANTHER" id="PTHR43740:SF2">
    <property type="entry name" value="LEUCINE--TRNA LIGASE, MITOCHONDRIAL"/>
    <property type="match status" value="1"/>
</dbReference>
<dbReference type="InterPro" id="IPR009080">
    <property type="entry name" value="tRNAsynth_Ia_anticodon-bd"/>
</dbReference>
<keyword evidence="2 8" id="KW-0436">Ligase</keyword>
<reference evidence="14 15" key="2">
    <citation type="journal article" date="2020" name="Cell Rep.">
        <title>Acquisition and Adaptation of Ultra-small Parasitic Reduced Genome Bacteria to Mammalian Hosts.</title>
        <authorList>
            <person name="McLean J.S."/>
            <person name="Bor B."/>
            <person name="Kerns K.A."/>
            <person name="Liu Q."/>
            <person name="To T.T."/>
            <person name="Solden L."/>
            <person name="Hendrickson E.L."/>
            <person name="Wrighton K."/>
            <person name="Shi W."/>
            <person name="He X."/>
        </authorList>
    </citation>
    <scope>NUCLEOTIDE SEQUENCE [LARGE SCALE GENOMIC DNA]</scope>
    <source>
        <strain evidence="14 15">TM7_CMJM_G6_1_HOT_870</strain>
    </source>
</reference>
<comment type="similarity">
    <text evidence="1 8 9">Belongs to the class-I aminoacyl-tRNA synthetase family.</text>
</comment>
<feature type="short sequence motif" description="'KMSKS' region" evidence="8">
    <location>
        <begin position="576"/>
        <end position="580"/>
    </location>
</feature>
<dbReference type="PRINTS" id="PR00985">
    <property type="entry name" value="TRNASYNTHLEU"/>
</dbReference>
<keyword evidence="8" id="KW-0963">Cytoplasm</keyword>
<feature type="binding site" evidence="8">
    <location>
        <position position="579"/>
    </location>
    <ligand>
        <name>ATP</name>
        <dbReference type="ChEBI" id="CHEBI:30616"/>
    </ligand>
</feature>
<protein>
    <recommendedName>
        <fullName evidence="8">Leucine--tRNA ligase</fullName>
        <ecNumber evidence="8">6.1.1.4</ecNumber>
    </recommendedName>
    <alternativeName>
        <fullName evidence="8">Leucyl-tRNA synthetase</fullName>
        <shortName evidence="8">LeuRS</shortName>
    </alternativeName>
</protein>
<evidence type="ECO:0000256" key="8">
    <source>
        <dbReference type="HAMAP-Rule" id="MF_00049"/>
    </source>
</evidence>
<dbReference type="CDD" id="cd07958">
    <property type="entry name" value="Anticodon_Ia_Leu_BEm"/>
    <property type="match status" value="1"/>
</dbReference>
<dbReference type="RefSeq" id="WP_129718718.1">
    <property type="nucleotide sequence ID" value="NZ_PRLK01000004.1"/>
</dbReference>
<dbReference type="Pfam" id="PF00133">
    <property type="entry name" value="tRNA-synt_1"/>
    <property type="match status" value="1"/>
</dbReference>
<feature type="domain" description="Methionyl/Valyl/Leucyl/Isoleucyl-tRNA synthetase anticodon-binding" evidence="11">
    <location>
        <begin position="657"/>
        <end position="771"/>
    </location>
</feature>
<dbReference type="InterPro" id="IPR015413">
    <property type="entry name" value="Methionyl/Leucyl_tRNA_Synth"/>
</dbReference>
<evidence type="ECO:0000259" key="13">
    <source>
        <dbReference type="Pfam" id="PF13603"/>
    </source>
</evidence>
<comment type="caution">
    <text evidence="8">Lacks conserved residue(s) required for the propagation of feature annotation.</text>
</comment>
<feature type="domain" description="Leucyl-tRNA synthetase editing" evidence="13">
    <location>
        <begin position="220"/>
        <end position="402"/>
    </location>
</feature>
<dbReference type="Pfam" id="PF13603">
    <property type="entry name" value="tRNA-synt_1_2"/>
    <property type="match status" value="1"/>
</dbReference>
<evidence type="ECO:0000313" key="15">
    <source>
        <dbReference type="Proteomes" id="UP001190925"/>
    </source>
</evidence>
<dbReference type="HAMAP" id="MF_00049_B">
    <property type="entry name" value="Leu_tRNA_synth_B"/>
    <property type="match status" value="1"/>
</dbReference>
<dbReference type="GO" id="GO:0004823">
    <property type="term" value="F:leucine-tRNA ligase activity"/>
    <property type="evidence" value="ECO:0007669"/>
    <property type="project" value="UniProtKB-EC"/>
</dbReference>
<dbReference type="Gene3D" id="3.90.740.10">
    <property type="entry name" value="Valyl/Leucyl/Isoleucyl-tRNA synthetase, editing domain"/>
    <property type="match status" value="1"/>
</dbReference>
<dbReference type="CDD" id="cd00812">
    <property type="entry name" value="LeuRS_core"/>
    <property type="match status" value="1"/>
</dbReference>
<keyword evidence="3 8" id="KW-0547">Nucleotide-binding</keyword>
<proteinExistence type="inferred from homology"/>
<dbReference type="SUPFAM" id="SSF52374">
    <property type="entry name" value="Nucleotidylyl transferase"/>
    <property type="match status" value="1"/>
</dbReference>
<reference evidence="14 15" key="1">
    <citation type="journal article" date="2018" name="bioRxiv">
        <title>Evidence of independent acquisition and adaption of ultra-small bacteria to human hosts across the highly diverse yet reduced genomes of the phylum Saccharibacteria.</title>
        <authorList>
            <person name="McLean J.S."/>
            <person name="Bor B."/>
            <person name="To T.T."/>
            <person name="Liu Q."/>
            <person name="Kearns K.A."/>
            <person name="Solden L.M."/>
            <person name="Wrighton K.C."/>
            <person name="He X."/>
            <person name="Shi W."/>
        </authorList>
    </citation>
    <scope>NUCLEOTIDE SEQUENCE [LARGE SCALE GENOMIC DNA]</scope>
    <source>
        <strain evidence="14 15">TM7_CMJM_G6_1_HOT_870</strain>
    </source>
</reference>
<evidence type="ECO:0000256" key="7">
    <source>
        <dbReference type="ARBA" id="ARBA00047469"/>
    </source>
</evidence>
<name>A0ABY0FI77_9BACT</name>
<sequence>MRRYNPSEIEPKWQKKWDEEAIYSVSADPNKQKMYISGMFPYPSGAGLHTGHARSYTLVDSIARFYRQNGKNVLNPIGWDTFGLPAENYAIKTGVSPKVATHENIANFKKQFKRLGISIDWDREINTSDPEYYKWTQWIFTQLYKKGLAYRKESYQWWCDKDKTVLANEQVEGGKCWRCGEEVKKKQMTQWFFKITAYADELLEEIDSLDWPKKIKTMQRNWIGKSEGAEVEFAIDGKDKKIKVFTTRPDTIFGASFIVLAPEHPYLLDLATNSTREALEEYKQTSLKKSEIERQENKEKTGIFTGSYVINPASGEKMPIWTSDYVLGGYGEGAIMAVPAHDERDFEFANKFNLPIIKVIEKSDTIVDDSQYYSGEGIMVNSANFNGQDSSDVREEIVAWLEEKGIGKAKVTYKMRDWLISRQRYWGCPIPIAYDKDGNEHLIPEDQLPVLLPDLADFKPDDSGRSALAKSEEFLQVEINGEKMTRETDTMDGYACSSWYLFRYCDPKNNKEAWNSDLVNYFAPVDYYVGGDHAVAHLLYIRFWTHFFRDLGLTNFAEPVKKLLYHGYINAEDGTKMSKSKGNTVDPLEVIDQGYGADSLRTYEMFIAPYELDASWDPRGIAGVYRFLNRVWTLVNEFTDSDKKEVNNFGEVQKVQHKTIKKVTEDFHRESLNTAIAALMEMTNELYKLKLVGFSKEWQGVLEDLLKMLAPFAPHMASELWEIMGNNTFIDHAGWPKWDDKLLVEDTVQIMIQVNGKLRGKISLPKEHTKEEALLLAKDEEKVKKYLAEGEIIKEIFVPNKLINFVVK</sequence>
<evidence type="ECO:0000259" key="11">
    <source>
        <dbReference type="Pfam" id="PF08264"/>
    </source>
</evidence>
<keyword evidence="15" id="KW-1185">Reference proteome</keyword>
<dbReference type="InterPro" id="IPR014729">
    <property type="entry name" value="Rossmann-like_a/b/a_fold"/>
</dbReference>
<dbReference type="Gene3D" id="3.40.50.620">
    <property type="entry name" value="HUPs"/>
    <property type="match status" value="1"/>
</dbReference>
<evidence type="ECO:0000256" key="5">
    <source>
        <dbReference type="ARBA" id="ARBA00022917"/>
    </source>
</evidence>
<dbReference type="NCBIfam" id="TIGR00396">
    <property type="entry name" value="leuS_bact"/>
    <property type="match status" value="1"/>
</dbReference>
<comment type="catalytic activity">
    <reaction evidence="7 8">
        <text>tRNA(Leu) + L-leucine + ATP = L-leucyl-tRNA(Leu) + AMP + diphosphate</text>
        <dbReference type="Rhea" id="RHEA:11688"/>
        <dbReference type="Rhea" id="RHEA-COMP:9613"/>
        <dbReference type="Rhea" id="RHEA-COMP:9622"/>
        <dbReference type="ChEBI" id="CHEBI:30616"/>
        <dbReference type="ChEBI" id="CHEBI:33019"/>
        <dbReference type="ChEBI" id="CHEBI:57427"/>
        <dbReference type="ChEBI" id="CHEBI:78442"/>
        <dbReference type="ChEBI" id="CHEBI:78494"/>
        <dbReference type="ChEBI" id="CHEBI:456215"/>
        <dbReference type="EC" id="6.1.1.4"/>
    </reaction>
</comment>
<evidence type="ECO:0000256" key="4">
    <source>
        <dbReference type="ARBA" id="ARBA00022840"/>
    </source>
</evidence>
<organism evidence="14 15">
    <name type="scientific">Candidatus Nanogingivalis gingivitcus</name>
    <dbReference type="NCBI Taxonomy" id="2171992"/>
    <lineage>
        <taxon>Bacteria</taxon>
        <taxon>Candidatus Saccharimonadota</taxon>
        <taxon>Candidatus Nanosyncoccalia</taxon>
        <taxon>Candidatus Nanogingivales</taxon>
        <taxon>Candidatus Nanogingivalaceae</taxon>
        <taxon>Candidatus Nanogingivalis</taxon>
    </lineage>
</organism>
<keyword evidence="5 8" id="KW-0648">Protein biosynthesis</keyword>
<feature type="domain" description="Methionyl/Leucyl tRNA synthetase" evidence="12">
    <location>
        <begin position="35"/>
        <end position="184"/>
    </location>
</feature>
<dbReference type="EMBL" id="PRLK01000004">
    <property type="protein sequence ID" value="RYC72652.1"/>
    <property type="molecule type" value="Genomic_DNA"/>
</dbReference>
<accession>A0ABY0FI77</accession>
<evidence type="ECO:0000259" key="10">
    <source>
        <dbReference type="Pfam" id="PF00133"/>
    </source>
</evidence>
<comment type="subcellular location">
    <subcellularLocation>
        <location evidence="8">Cytoplasm</location>
    </subcellularLocation>
</comment>
<dbReference type="Pfam" id="PF08264">
    <property type="entry name" value="Anticodon_1"/>
    <property type="match status" value="1"/>
</dbReference>
<dbReference type="Pfam" id="PF09334">
    <property type="entry name" value="tRNA-synt_1g"/>
    <property type="match status" value="1"/>
</dbReference>
<keyword evidence="6 8" id="KW-0030">Aminoacyl-tRNA synthetase</keyword>
<evidence type="ECO:0000256" key="3">
    <source>
        <dbReference type="ARBA" id="ARBA00022741"/>
    </source>
</evidence>
<dbReference type="InterPro" id="IPR009008">
    <property type="entry name" value="Val/Leu/Ile-tRNA-synth_edit"/>
</dbReference>
<evidence type="ECO:0000256" key="6">
    <source>
        <dbReference type="ARBA" id="ARBA00023146"/>
    </source>
</evidence>
<dbReference type="SUPFAM" id="SSF47323">
    <property type="entry name" value="Anticodon-binding domain of a subclass of class I aminoacyl-tRNA synthetases"/>
    <property type="match status" value="1"/>
</dbReference>
<dbReference type="InterPro" id="IPR002300">
    <property type="entry name" value="aa-tRNA-synth_Ia"/>
</dbReference>
<dbReference type="PANTHER" id="PTHR43740">
    <property type="entry name" value="LEUCYL-TRNA SYNTHETASE"/>
    <property type="match status" value="1"/>
</dbReference>
<comment type="caution">
    <text evidence="14">The sequence shown here is derived from an EMBL/GenBank/DDBJ whole genome shotgun (WGS) entry which is preliminary data.</text>
</comment>
<dbReference type="Proteomes" id="UP001190925">
    <property type="component" value="Unassembled WGS sequence"/>
</dbReference>
<gene>
    <name evidence="8 14" type="primary">leuS</name>
    <name evidence="14" type="ORF">G6CMJM_00301</name>
</gene>
<keyword evidence="4 8" id="KW-0067">ATP-binding</keyword>
<evidence type="ECO:0000256" key="2">
    <source>
        <dbReference type="ARBA" id="ARBA00022598"/>
    </source>
</evidence>
<dbReference type="InterPro" id="IPR025709">
    <property type="entry name" value="Leu_tRNA-synth_edit"/>
</dbReference>
<dbReference type="InterPro" id="IPR013155">
    <property type="entry name" value="M/V/L/I-tRNA-synth_anticd-bd"/>
</dbReference>
<evidence type="ECO:0000313" key="14">
    <source>
        <dbReference type="EMBL" id="RYC72652.1"/>
    </source>
</evidence>